<dbReference type="EMBL" id="AFLW02000192">
    <property type="protein sequence ID" value="EMM80517.1"/>
    <property type="molecule type" value="Genomic_DNA"/>
</dbReference>
<evidence type="ECO:0000313" key="2">
    <source>
        <dbReference type="Proteomes" id="UP000012128"/>
    </source>
</evidence>
<name>M6GB15_LEPIR</name>
<gene>
    <name evidence="1" type="ORF">LEP1GSC037_2161</name>
</gene>
<dbReference type="Proteomes" id="UP000012128">
    <property type="component" value="Unassembled WGS sequence"/>
</dbReference>
<comment type="caution">
    <text evidence="1">The sequence shown here is derived from an EMBL/GenBank/DDBJ whole genome shotgun (WGS) entry which is preliminary data.</text>
</comment>
<reference evidence="1 2" key="1">
    <citation type="submission" date="2013-01" db="EMBL/GenBank/DDBJ databases">
        <authorList>
            <person name="Harkins D.M."/>
            <person name="Durkin A.S."/>
            <person name="Brinkac L.M."/>
            <person name="Haft D.H."/>
            <person name="Selengut J.D."/>
            <person name="Sanka R."/>
            <person name="DePew J."/>
            <person name="Purushe J."/>
            <person name="Hospenthal D.R."/>
            <person name="Murray C.K."/>
            <person name="Pimentel G."/>
            <person name="Wasfy M."/>
            <person name="Parker T."/>
            <person name="Miller R.S."/>
            <person name="Vinetz J.M."/>
            <person name="Sutton G.G."/>
            <person name="Nierman W.C."/>
            <person name="Fouts D.E."/>
        </authorList>
    </citation>
    <scope>NUCLEOTIDE SEQUENCE [LARGE SCALE GENOMIC DNA]</scope>
    <source>
        <strain evidence="1 2">2006001854</strain>
    </source>
</reference>
<protein>
    <submittedName>
        <fullName evidence="1">Uncharacterized protein</fullName>
    </submittedName>
</protein>
<accession>M6GB15</accession>
<sequence>MNDVITLYSAFEFPMIASNKENSLEVPPLYLQPIRSHLSSHKYNFQTQEVLTFTSQLSNIFVGIDRISVPDYSYPEIKNNVKEKSKLLIQKISETFRIIPFRVAPSIEGGIAIVYKKNIKKLFFNKKIEIFIEIYNHGNIVMALIENSNLIKVDEIDLNDDPIYSLYFKNLQLNKFSQKIRNK</sequence>
<organism evidence="1 2">
    <name type="scientific">Leptospira interrogans str. 2006001854</name>
    <dbReference type="NCBI Taxonomy" id="1001590"/>
    <lineage>
        <taxon>Bacteria</taxon>
        <taxon>Pseudomonadati</taxon>
        <taxon>Spirochaetota</taxon>
        <taxon>Spirochaetia</taxon>
        <taxon>Leptospirales</taxon>
        <taxon>Leptospiraceae</taxon>
        <taxon>Leptospira</taxon>
    </lineage>
</organism>
<proteinExistence type="predicted"/>
<evidence type="ECO:0000313" key="1">
    <source>
        <dbReference type="EMBL" id="EMM80517.1"/>
    </source>
</evidence>
<dbReference type="AlphaFoldDB" id="M6GB15"/>